<dbReference type="SUPFAM" id="SSF53756">
    <property type="entry name" value="UDP-Glycosyltransferase/glycogen phosphorylase"/>
    <property type="match status" value="1"/>
</dbReference>
<proteinExistence type="predicted"/>
<dbReference type="InterPro" id="IPR046561">
    <property type="entry name" value="DUF6716"/>
</dbReference>
<dbReference type="RefSeq" id="WP_263796103.1">
    <property type="nucleotide sequence ID" value="NZ_AP027141.1"/>
</dbReference>
<dbReference type="Proteomes" id="UP001317779">
    <property type="component" value="Chromosome"/>
</dbReference>
<protein>
    <submittedName>
        <fullName evidence="1">Uncharacterized protein</fullName>
    </submittedName>
</protein>
<keyword evidence="2" id="KW-1185">Reference proteome</keyword>
<dbReference type="Pfam" id="PF20471">
    <property type="entry name" value="DUF6716"/>
    <property type="match status" value="1"/>
</dbReference>
<organism evidence="1 2">
    <name type="scientific">Microbacterium terricola</name>
    <dbReference type="NCBI Taxonomy" id="344163"/>
    <lineage>
        <taxon>Bacteria</taxon>
        <taxon>Bacillati</taxon>
        <taxon>Actinomycetota</taxon>
        <taxon>Actinomycetes</taxon>
        <taxon>Micrococcales</taxon>
        <taxon>Microbacteriaceae</taxon>
        <taxon>Microbacterium</taxon>
    </lineage>
</organism>
<gene>
    <name evidence="1" type="ORF">Microterr_07100</name>
</gene>
<evidence type="ECO:0000313" key="1">
    <source>
        <dbReference type="EMBL" id="BDV30050.1"/>
    </source>
</evidence>
<sequence length="438" mass="48142">MTARPTAPPRVVAIADADSYVKWAAALLGSVGRAQSRMALVRTPLTVSAEQERAALAGSGVSSTQVERVEYRDLGGWLGDVAPEVVVIAGRGPFVRTVMEQVRTLHPRPVVVTGLPGMSIPAQRGAVHYRRETDLFVVHSRREKRAFRDLAERMGVPLRIGLATLPFAQSSVVRHGGDDLVFAAQAVVPREREDRLRLADILRRAAVAHPDKRVVVKLRSRPEIGENETHYDAAPYPELFHELGELPRNLVFSHEPMVEALAGAEGLVTVSSTAAIEAIARGVPVIAVDTFGISKANLNTVFAGSGVLGDVEDVVERRFRHPAVEWVRDNYFHDPARSTWWHDVEELVEARRAGTLVSPPAPRLRGGRLRTAWDRKAVLGVHDRTVSGWLALRLGMPARSALLWARSLRGNTGKFSWTETETDITLTPALHLEPLRQS</sequence>
<dbReference type="EMBL" id="AP027141">
    <property type="protein sequence ID" value="BDV30050.1"/>
    <property type="molecule type" value="Genomic_DNA"/>
</dbReference>
<reference evidence="1 2" key="1">
    <citation type="submission" date="2022-12" db="EMBL/GenBank/DDBJ databases">
        <title>Microbacterium terricola strain KV-448 chromosome, complete genome.</title>
        <authorList>
            <person name="Oshima T."/>
            <person name="Moriya T."/>
            <person name="Bessho Y."/>
        </authorList>
    </citation>
    <scope>NUCLEOTIDE SEQUENCE [LARGE SCALE GENOMIC DNA]</scope>
    <source>
        <strain evidence="1 2">KV-448</strain>
    </source>
</reference>
<name>A0ABM8DX18_9MICO</name>
<evidence type="ECO:0000313" key="2">
    <source>
        <dbReference type="Proteomes" id="UP001317779"/>
    </source>
</evidence>
<accession>A0ABM8DX18</accession>